<evidence type="ECO:0000313" key="4">
    <source>
        <dbReference type="EMBL" id="PIA62926.1"/>
    </source>
</evidence>
<dbReference type="PANTHER" id="PTHR31672">
    <property type="entry name" value="BNACNNG10540D PROTEIN"/>
    <property type="match status" value="1"/>
</dbReference>
<feature type="region of interest" description="Disordered" evidence="1">
    <location>
        <begin position="422"/>
        <end position="487"/>
    </location>
</feature>
<dbReference type="NCBIfam" id="TIGR01640">
    <property type="entry name" value="F_box_assoc_1"/>
    <property type="match status" value="1"/>
</dbReference>
<gene>
    <name evidence="4" type="ORF">AQUCO_00200739v1</name>
</gene>
<feature type="signal peptide" evidence="2">
    <location>
        <begin position="1"/>
        <end position="21"/>
    </location>
</feature>
<dbReference type="InterPro" id="IPR050796">
    <property type="entry name" value="SCF_F-box_component"/>
</dbReference>
<dbReference type="Pfam" id="PF00646">
    <property type="entry name" value="F-box"/>
    <property type="match status" value="1"/>
</dbReference>
<reference evidence="4 5" key="1">
    <citation type="submission" date="2017-09" db="EMBL/GenBank/DDBJ databases">
        <title>WGS assembly of Aquilegia coerulea Goldsmith.</title>
        <authorList>
            <person name="Hodges S."/>
            <person name="Kramer E."/>
            <person name="Nordborg M."/>
            <person name="Tomkins J."/>
            <person name="Borevitz J."/>
            <person name="Derieg N."/>
            <person name="Yan J."/>
            <person name="Mihaltcheva S."/>
            <person name="Hayes R.D."/>
            <person name="Rokhsar D."/>
        </authorList>
    </citation>
    <scope>NUCLEOTIDE SEQUENCE [LARGE SCALE GENOMIC DNA]</scope>
    <source>
        <strain evidence="5">cv. Goldsmith</strain>
    </source>
</reference>
<dbReference type="InterPro" id="IPR017451">
    <property type="entry name" value="F-box-assoc_interact_dom"/>
</dbReference>
<dbReference type="SUPFAM" id="SSF81383">
    <property type="entry name" value="F-box domain"/>
    <property type="match status" value="1"/>
</dbReference>
<dbReference type="Proteomes" id="UP000230069">
    <property type="component" value="Unassembled WGS sequence"/>
</dbReference>
<dbReference type="InterPro" id="IPR011043">
    <property type="entry name" value="Gal_Oxase/kelch_b-propeller"/>
</dbReference>
<feature type="compositionally biased region" description="Polar residues" evidence="1">
    <location>
        <begin position="478"/>
        <end position="487"/>
    </location>
</feature>
<organism evidence="4 5">
    <name type="scientific">Aquilegia coerulea</name>
    <name type="common">Rocky mountain columbine</name>
    <dbReference type="NCBI Taxonomy" id="218851"/>
    <lineage>
        <taxon>Eukaryota</taxon>
        <taxon>Viridiplantae</taxon>
        <taxon>Streptophyta</taxon>
        <taxon>Embryophyta</taxon>
        <taxon>Tracheophyta</taxon>
        <taxon>Spermatophyta</taxon>
        <taxon>Magnoliopsida</taxon>
        <taxon>Ranunculales</taxon>
        <taxon>Ranunculaceae</taxon>
        <taxon>Thalictroideae</taxon>
        <taxon>Aquilegia</taxon>
    </lineage>
</organism>
<evidence type="ECO:0000313" key="5">
    <source>
        <dbReference type="Proteomes" id="UP000230069"/>
    </source>
</evidence>
<evidence type="ECO:0000259" key="3">
    <source>
        <dbReference type="PROSITE" id="PS50181"/>
    </source>
</evidence>
<dbReference type="InParanoid" id="A0A2G5F4P3"/>
<dbReference type="PROSITE" id="PS50181">
    <property type="entry name" value="FBOX"/>
    <property type="match status" value="1"/>
</dbReference>
<dbReference type="FunCoup" id="A0A2G5F4P3">
    <property type="interactions" value="227"/>
</dbReference>
<dbReference type="Pfam" id="PF07734">
    <property type="entry name" value="FBA_1"/>
    <property type="match status" value="1"/>
</dbReference>
<dbReference type="OrthoDB" id="942772at2759"/>
<accession>A0A2G5F4P3</accession>
<dbReference type="Gene3D" id="1.20.1280.50">
    <property type="match status" value="1"/>
</dbReference>
<dbReference type="AlphaFoldDB" id="A0A2G5F4P3"/>
<protein>
    <recommendedName>
        <fullName evidence="3">F-box domain-containing protein</fullName>
    </recommendedName>
</protein>
<evidence type="ECO:0000256" key="2">
    <source>
        <dbReference type="SAM" id="SignalP"/>
    </source>
</evidence>
<dbReference type="CDD" id="cd22157">
    <property type="entry name" value="F-box_AtFBW1-like"/>
    <property type="match status" value="1"/>
</dbReference>
<dbReference type="InterPro" id="IPR006527">
    <property type="entry name" value="F-box-assoc_dom_typ1"/>
</dbReference>
<proteinExistence type="predicted"/>
<dbReference type="PANTHER" id="PTHR31672:SF13">
    <property type="entry name" value="F-BOX PROTEIN CPR30-LIKE"/>
    <property type="match status" value="1"/>
</dbReference>
<keyword evidence="2" id="KW-0732">Signal</keyword>
<evidence type="ECO:0000256" key="1">
    <source>
        <dbReference type="SAM" id="MobiDB-lite"/>
    </source>
</evidence>
<dbReference type="STRING" id="218851.A0A2G5F4P3"/>
<name>A0A2G5F4P3_AQUCA</name>
<sequence>MAQELPEHMIFLILLWLPVKSLLRFKAVCKYWYALIESSTFINQHHRHQQDNVNCSLIIRKCPPPKSGYYNNLEARFFMLTGDKFDEASICLDFAYEEMRGYKINSLLLISRLCVGNICNGIISLHVLGGRSEDVALWNPATKQLRPLPLPQFPASRPPQPYFFLNYPLLGFDIKTNDYKVVNIIQSNESADLHDNPSQIEVYNLSTDAWRILHRDYLLPFDTSCYTKPKVLYKNGICFWCGRRNKYSKCQWHWVLISFDFSTETFRFMPMPNTSNRVYTYALDFLDDNLICFNDPVTDEFIPDKVYNRNKDQHFDIWVLHGYGTKESWSKLYTIGPFDCVRGPFDCVRPLMFLKEEFLMLSKNSRIYLYNLVTQELQDYHYKDPCGHPVCVIYNESLVSIKGVNGAANRETSMRQFARVPGYRIEIETETETETETEEEEDEEEEEEEEEDETDEERVESHSEEECEEDREIKDLENQISNELDLV</sequence>
<feature type="compositionally biased region" description="Acidic residues" evidence="1">
    <location>
        <begin position="428"/>
        <end position="458"/>
    </location>
</feature>
<dbReference type="InterPro" id="IPR001810">
    <property type="entry name" value="F-box_dom"/>
</dbReference>
<dbReference type="SUPFAM" id="SSF50965">
    <property type="entry name" value="Galactose oxidase, central domain"/>
    <property type="match status" value="1"/>
</dbReference>
<dbReference type="EMBL" id="KZ305019">
    <property type="protein sequence ID" value="PIA62926.1"/>
    <property type="molecule type" value="Genomic_DNA"/>
</dbReference>
<keyword evidence="5" id="KW-1185">Reference proteome</keyword>
<feature type="domain" description="F-box" evidence="3">
    <location>
        <begin position="1"/>
        <end position="45"/>
    </location>
</feature>
<dbReference type="SMART" id="SM00256">
    <property type="entry name" value="FBOX"/>
    <property type="match status" value="1"/>
</dbReference>
<feature type="chain" id="PRO_5013673611" description="F-box domain-containing protein" evidence="2">
    <location>
        <begin position="22"/>
        <end position="487"/>
    </location>
</feature>
<dbReference type="InterPro" id="IPR036047">
    <property type="entry name" value="F-box-like_dom_sf"/>
</dbReference>